<proteinExistence type="predicted"/>
<keyword evidence="3" id="KW-1185">Reference proteome</keyword>
<dbReference type="AlphaFoldDB" id="A0AAV4E2J6"/>
<evidence type="ECO:0000313" key="3">
    <source>
        <dbReference type="Proteomes" id="UP000735302"/>
    </source>
</evidence>
<protein>
    <submittedName>
        <fullName evidence="2">Uncharacterized protein</fullName>
    </submittedName>
</protein>
<evidence type="ECO:0000313" key="2">
    <source>
        <dbReference type="EMBL" id="GFO50620.1"/>
    </source>
</evidence>
<accession>A0AAV4E2J6</accession>
<evidence type="ECO:0000256" key="1">
    <source>
        <dbReference type="SAM" id="MobiDB-lite"/>
    </source>
</evidence>
<comment type="caution">
    <text evidence="2">The sequence shown here is derived from an EMBL/GenBank/DDBJ whole genome shotgun (WGS) entry which is preliminary data.</text>
</comment>
<dbReference type="EMBL" id="BLXT01008617">
    <property type="protein sequence ID" value="GFO50620.1"/>
    <property type="molecule type" value="Genomic_DNA"/>
</dbReference>
<dbReference type="Proteomes" id="UP000735302">
    <property type="component" value="Unassembled WGS sequence"/>
</dbReference>
<reference evidence="2 3" key="1">
    <citation type="journal article" date="2021" name="Elife">
        <title>Chloroplast acquisition without the gene transfer in kleptoplastic sea slugs, Plakobranchus ocellatus.</title>
        <authorList>
            <person name="Maeda T."/>
            <person name="Takahashi S."/>
            <person name="Yoshida T."/>
            <person name="Shimamura S."/>
            <person name="Takaki Y."/>
            <person name="Nagai Y."/>
            <person name="Toyoda A."/>
            <person name="Suzuki Y."/>
            <person name="Arimoto A."/>
            <person name="Ishii H."/>
            <person name="Satoh N."/>
            <person name="Nishiyama T."/>
            <person name="Hasebe M."/>
            <person name="Maruyama T."/>
            <person name="Minagawa J."/>
            <person name="Obokata J."/>
            <person name="Shigenobu S."/>
        </authorList>
    </citation>
    <scope>NUCLEOTIDE SEQUENCE [LARGE SCALE GENOMIC DNA]</scope>
</reference>
<feature type="compositionally biased region" description="Basic and acidic residues" evidence="1">
    <location>
        <begin position="101"/>
        <end position="113"/>
    </location>
</feature>
<gene>
    <name evidence="2" type="ORF">PoB_007712500</name>
</gene>
<sequence length="113" mass="12540">MCCPNAGKRPLDEPLDGLRCYEYGRIRLAHDSSGGLGTRCETRLRQKAGDQAPLRQAESARPGSGETGRRCETRLRRDRQKVRDQAPVRQADGARPGSGEPGRRCETSRNKGY</sequence>
<organism evidence="2 3">
    <name type="scientific">Plakobranchus ocellatus</name>
    <dbReference type="NCBI Taxonomy" id="259542"/>
    <lineage>
        <taxon>Eukaryota</taxon>
        <taxon>Metazoa</taxon>
        <taxon>Spiralia</taxon>
        <taxon>Lophotrochozoa</taxon>
        <taxon>Mollusca</taxon>
        <taxon>Gastropoda</taxon>
        <taxon>Heterobranchia</taxon>
        <taxon>Euthyneura</taxon>
        <taxon>Panpulmonata</taxon>
        <taxon>Sacoglossa</taxon>
        <taxon>Placobranchoidea</taxon>
        <taxon>Plakobranchidae</taxon>
        <taxon>Plakobranchus</taxon>
    </lineage>
</organism>
<name>A0AAV4E2J6_9GAST</name>
<feature type="compositionally biased region" description="Basic and acidic residues" evidence="1">
    <location>
        <begin position="67"/>
        <end position="86"/>
    </location>
</feature>
<feature type="region of interest" description="Disordered" evidence="1">
    <location>
        <begin position="46"/>
        <end position="113"/>
    </location>
</feature>